<feature type="domain" description="Cupin type-1" evidence="6">
    <location>
        <begin position="262"/>
        <end position="404"/>
    </location>
</feature>
<keyword evidence="5" id="KW-0732">Signal</keyword>
<dbReference type="OrthoDB" id="1973590at2"/>
<dbReference type="CDD" id="cd20305">
    <property type="entry name" value="cupin_OxDC_C"/>
    <property type="match status" value="1"/>
</dbReference>
<dbReference type="PANTHER" id="PTHR35848">
    <property type="entry name" value="OXALATE-BINDING PROTEIN"/>
    <property type="match status" value="1"/>
</dbReference>
<dbReference type="Gene3D" id="2.60.120.10">
    <property type="entry name" value="Jelly Rolls"/>
    <property type="match status" value="2"/>
</dbReference>
<feature type="active site" description="Proton donor" evidence="2">
    <location>
        <position position="368"/>
    </location>
</feature>
<dbReference type="NCBIfam" id="TIGR03404">
    <property type="entry name" value="bicupin_oxalic"/>
    <property type="match status" value="1"/>
</dbReference>
<keyword evidence="8" id="KW-1185">Reference proteome</keyword>
<feature type="binding site" evidence="3">
    <location>
        <position position="126"/>
    </location>
    <ligand>
        <name>Mn(2+)</name>
        <dbReference type="ChEBI" id="CHEBI:29035"/>
        <label>1</label>
    </ligand>
</feature>
<sequence>MKSEHEGVNRRSFLGAAAAALSASALFAPAAFAQSREEIRKGTDNHSADNPGPVNKELQAENGDSNVPPDTDHGDVSPFWYSFDLAHRRIQDGGWTRQVTQKDLPNSKDIAGVTMRLTAGSYRELHWHTANEWAYMLYGSARISVLNPDGTIFIDDVNAGDLWFFPAGYPHSIQGLGPDGCEFLLVFDQGTFSEYQTFLISDWVAHTPPDLLEKNFGLPASAIQKLPTREEYIFPGTVPGPLEDDRRAVGGKTVESKISYSFRMRSMKPTFEDAGGSARIVDSRVFLASKTIAAALVILKPGAIREMHWHPNASEWQYWLQGTGRMTVFASAGEARTMSFHANDVGYVPAVAGHYIENTGTDDVIFLEMFKSDQFSDVSLNQWIRRLPEQIAEAHLHLSSSELQQIPDAKDPVLPQ</sequence>
<dbReference type="PROSITE" id="PS51318">
    <property type="entry name" value="TAT"/>
    <property type="match status" value="1"/>
</dbReference>
<keyword evidence="7" id="KW-0456">Lyase</keyword>
<feature type="domain" description="Cupin type-1" evidence="6">
    <location>
        <begin position="83"/>
        <end position="224"/>
    </location>
</feature>
<feature type="binding site" evidence="3">
    <location>
        <position position="128"/>
    </location>
    <ligand>
        <name>Mn(2+)</name>
        <dbReference type="ChEBI" id="CHEBI:29035"/>
        <label>1</label>
    </ligand>
</feature>
<feature type="chain" id="PRO_5032387371" evidence="5">
    <location>
        <begin position="34"/>
        <end position="416"/>
    </location>
</feature>
<evidence type="ECO:0000256" key="2">
    <source>
        <dbReference type="PIRSR" id="PIRSR617774-1"/>
    </source>
</evidence>
<evidence type="ECO:0000259" key="6">
    <source>
        <dbReference type="SMART" id="SM00835"/>
    </source>
</evidence>
<evidence type="ECO:0000256" key="1">
    <source>
        <dbReference type="ARBA" id="ARBA00022723"/>
    </source>
</evidence>
<reference evidence="7 8" key="1">
    <citation type="submission" date="2020-08" db="EMBL/GenBank/DDBJ databases">
        <title>Genomic Encyclopedia of Type Strains, Phase IV (KMG-IV): sequencing the most valuable type-strain genomes for metagenomic binning, comparative biology and taxonomic classification.</title>
        <authorList>
            <person name="Goeker M."/>
        </authorList>
    </citation>
    <scope>NUCLEOTIDE SEQUENCE [LARGE SCALE GENOMIC DNA]</scope>
    <source>
        <strain evidence="7 8">DSM 103733</strain>
    </source>
</reference>
<dbReference type="InterPro" id="IPR006311">
    <property type="entry name" value="TAT_signal"/>
</dbReference>
<keyword evidence="1 3" id="KW-0479">Metal-binding</keyword>
<evidence type="ECO:0000256" key="5">
    <source>
        <dbReference type="SAM" id="SignalP"/>
    </source>
</evidence>
<comment type="cofactor">
    <cofactor evidence="3">
        <name>Mn(2+)</name>
        <dbReference type="ChEBI" id="CHEBI:29035"/>
    </cofactor>
    <text evidence="3">Binds 2 manganese ions per subunit.</text>
</comment>
<dbReference type="Pfam" id="PF00190">
    <property type="entry name" value="Cupin_1"/>
    <property type="match status" value="2"/>
</dbReference>
<dbReference type="GO" id="GO:0046872">
    <property type="term" value="F:metal ion binding"/>
    <property type="evidence" value="ECO:0007669"/>
    <property type="project" value="UniProtKB-KW"/>
</dbReference>
<gene>
    <name evidence="7" type="ORF">HNQ77_000387</name>
</gene>
<dbReference type="AlphaFoldDB" id="A0A841JRP3"/>
<dbReference type="PANTHER" id="PTHR35848:SF9">
    <property type="entry name" value="SLL1358 PROTEIN"/>
    <property type="match status" value="1"/>
</dbReference>
<evidence type="ECO:0000313" key="8">
    <source>
        <dbReference type="Proteomes" id="UP000538666"/>
    </source>
</evidence>
<organism evidence="7 8">
    <name type="scientific">Silvibacterium bohemicum</name>
    <dbReference type="NCBI Taxonomy" id="1577686"/>
    <lineage>
        <taxon>Bacteria</taxon>
        <taxon>Pseudomonadati</taxon>
        <taxon>Acidobacteriota</taxon>
        <taxon>Terriglobia</taxon>
        <taxon>Terriglobales</taxon>
        <taxon>Acidobacteriaceae</taxon>
        <taxon>Silvibacterium</taxon>
    </lineage>
</organism>
<dbReference type="InterPro" id="IPR011051">
    <property type="entry name" value="RmlC_Cupin_sf"/>
</dbReference>
<dbReference type="RefSeq" id="WP_156185753.1">
    <property type="nucleotide sequence ID" value="NZ_JACHEK010000001.1"/>
</dbReference>
<evidence type="ECO:0000313" key="7">
    <source>
        <dbReference type="EMBL" id="MBB6142449.1"/>
    </source>
</evidence>
<dbReference type="SMART" id="SM00835">
    <property type="entry name" value="Cupin_1"/>
    <property type="match status" value="2"/>
</dbReference>
<dbReference type="Proteomes" id="UP000538666">
    <property type="component" value="Unassembled WGS sequence"/>
</dbReference>
<evidence type="ECO:0000256" key="3">
    <source>
        <dbReference type="PIRSR" id="PIRSR617774-2"/>
    </source>
</evidence>
<dbReference type="InterPro" id="IPR014710">
    <property type="entry name" value="RmlC-like_jellyroll"/>
</dbReference>
<name>A0A841JRP3_9BACT</name>
<dbReference type="EC" id="4.1.1.2" evidence="7"/>
<comment type="caution">
    <text evidence="7">The sequence shown here is derived from an EMBL/GenBank/DDBJ whole genome shotgun (WGS) entry which is preliminary data.</text>
</comment>
<keyword evidence="3" id="KW-0464">Manganese</keyword>
<feature type="binding site" evidence="3">
    <location>
        <position position="132"/>
    </location>
    <ligand>
        <name>Mn(2+)</name>
        <dbReference type="ChEBI" id="CHEBI:29035"/>
        <label>1</label>
    </ligand>
</feature>
<feature type="binding site" evidence="3">
    <location>
        <position position="310"/>
    </location>
    <ligand>
        <name>Mn(2+)</name>
        <dbReference type="ChEBI" id="CHEBI:29035"/>
        <label>2</label>
    </ligand>
</feature>
<accession>A0A841JRP3</accession>
<proteinExistence type="predicted"/>
<dbReference type="SUPFAM" id="SSF51182">
    <property type="entry name" value="RmlC-like cupins"/>
    <property type="match status" value="1"/>
</dbReference>
<dbReference type="CDD" id="cd20304">
    <property type="entry name" value="cupin_OxDC_N"/>
    <property type="match status" value="1"/>
</dbReference>
<dbReference type="GO" id="GO:0033609">
    <property type="term" value="P:oxalate metabolic process"/>
    <property type="evidence" value="ECO:0007669"/>
    <property type="project" value="InterPro"/>
</dbReference>
<feature type="binding site" evidence="3">
    <location>
        <position position="315"/>
    </location>
    <ligand>
        <name>Mn(2+)</name>
        <dbReference type="ChEBI" id="CHEBI:29035"/>
        <label>2</label>
    </ligand>
</feature>
<feature type="binding site" evidence="3">
    <location>
        <position position="354"/>
    </location>
    <ligand>
        <name>Mn(2+)</name>
        <dbReference type="ChEBI" id="CHEBI:29035"/>
        <label>2</label>
    </ligand>
</feature>
<dbReference type="EMBL" id="JACHEK010000001">
    <property type="protein sequence ID" value="MBB6142449.1"/>
    <property type="molecule type" value="Genomic_DNA"/>
</dbReference>
<dbReference type="InterPro" id="IPR051610">
    <property type="entry name" value="GPI/OXD"/>
</dbReference>
<feature type="binding site" evidence="3">
    <location>
        <position position="171"/>
    </location>
    <ligand>
        <name>Mn(2+)</name>
        <dbReference type="ChEBI" id="CHEBI:29035"/>
        <label>1</label>
    </ligand>
</feature>
<evidence type="ECO:0000256" key="4">
    <source>
        <dbReference type="SAM" id="MobiDB-lite"/>
    </source>
</evidence>
<feature type="signal peptide" evidence="5">
    <location>
        <begin position="1"/>
        <end position="33"/>
    </location>
</feature>
<dbReference type="InterPro" id="IPR017774">
    <property type="entry name" value="Bicupin_oxalate_deCO2ase/Oxase"/>
</dbReference>
<dbReference type="InterPro" id="IPR006045">
    <property type="entry name" value="Cupin_1"/>
</dbReference>
<feature type="region of interest" description="Disordered" evidence="4">
    <location>
        <begin position="39"/>
        <end position="74"/>
    </location>
</feature>
<feature type="binding site" evidence="3">
    <location>
        <position position="308"/>
    </location>
    <ligand>
        <name>Mn(2+)</name>
        <dbReference type="ChEBI" id="CHEBI:29035"/>
        <label>2</label>
    </ligand>
</feature>
<protein>
    <submittedName>
        <fullName evidence="7">Oxalate decarboxylase</fullName>
        <ecNumber evidence="7">4.1.1.2</ecNumber>
    </submittedName>
</protein>
<dbReference type="GO" id="GO:0046564">
    <property type="term" value="F:oxalate decarboxylase activity"/>
    <property type="evidence" value="ECO:0007669"/>
    <property type="project" value="UniProtKB-EC"/>
</dbReference>